<keyword evidence="1 5" id="KW-0285">Flavoprotein</keyword>
<evidence type="ECO:0000313" key="7">
    <source>
        <dbReference type="EMBL" id="MEP1060555.1"/>
    </source>
</evidence>
<keyword evidence="3 5" id="KW-0819">tRNA processing</keyword>
<dbReference type="PIRSF" id="PIRSF006621">
    <property type="entry name" value="Dus"/>
    <property type="match status" value="1"/>
</dbReference>
<comment type="cofactor">
    <cofactor evidence="5">
        <name>FMN</name>
        <dbReference type="ChEBI" id="CHEBI:58210"/>
    </cofactor>
</comment>
<dbReference type="EC" id="1.3.1.-" evidence="5"/>
<dbReference type="PANTHER" id="PTHR45846">
    <property type="entry name" value="TRNA-DIHYDROURIDINE(47) SYNTHASE [NAD(P)(+)]-LIKE"/>
    <property type="match status" value="1"/>
</dbReference>
<sequence>MLSVDRLPPPLSQGLALTALAPMQDVTDIHFMGVIAHYGSPDYFFTEYFRVHNSSGLHKHILRSITENATGRPVFAQLIGESVDDLVRIAVALSHYPIAGIDLNLGCPAPRIYRKNVGGGLLRDPDMIDRILGALRDAVKGRLTVKMRLGFDNTAHLDRILDLINRHHINLLSLHGRTVKEMYHSDVHYDLIAHAVQRVHCPVLANGNVTSAIAAGAVLAQTGAAGVMIGRAAIRNPWIFQQTRQYLSGQPVTTVTLAAVRNYIERLRQVATTAAIPERARVSHMKMYLNYIGQSVDAVGAFLSEMRRAHTETELFGTCDRYLLSDPDQPFALEPYPGLVARPRAETAHAAIAS</sequence>
<comment type="caution">
    <text evidence="7">The sequence shown here is derived from an EMBL/GenBank/DDBJ whole genome shotgun (WGS) entry which is preliminary data.</text>
</comment>
<gene>
    <name evidence="7" type="ORF">NDI38_19150</name>
</gene>
<proteinExistence type="inferred from homology"/>
<dbReference type="SUPFAM" id="SSF51395">
    <property type="entry name" value="FMN-linked oxidoreductases"/>
    <property type="match status" value="1"/>
</dbReference>
<evidence type="ECO:0000259" key="6">
    <source>
        <dbReference type="Pfam" id="PF01207"/>
    </source>
</evidence>
<protein>
    <recommendedName>
        <fullName evidence="5">tRNA-dihydrouridine synthase</fullName>
        <ecNumber evidence="5">1.3.1.-</ecNumber>
    </recommendedName>
</protein>
<evidence type="ECO:0000256" key="1">
    <source>
        <dbReference type="ARBA" id="ARBA00022630"/>
    </source>
</evidence>
<dbReference type="Gene3D" id="3.20.20.70">
    <property type="entry name" value="Aldolase class I"/>
    <property type="match status" value="1"/>
</dbReference>
<evidence type="ECO:0000313" key="8">
    <source>
        <dbReference type="Proteomes" id="UP001476950"/>
    </source>
</evidence>
<dbReference type="Pfam" id="PF01207">
    <property type="entry name" value="Dus"/>
    <property type="match status" value="1"/>
</dbReference>
<accession>A0ABV0KQD1</accession>
<keyword evidence="8" id="KW-1185">Reference proteome</keyword>
<dbReference type="InterPro" id="IPR001269">
    <property type="entry name" value="DUS_fam"/>
</dbReference>
<keyword evidence="4 5" id="KW-0560">Oxidoreductase</keyword>
<keyword evidence="2 5" id="KW-0288">FMN</keyword>
<dbReference type="InterPro" id="IPR035587">
    <property type="entry name" value="DUS-like_FMN-bd"/>
</dbReference>
<comment type="function">
    <text evidence="5">Catalyzes the synthesis of 5,6-dihydrouridine (D), a modified base found in the D-loop of most tRNAs, via the reduction of the C5-C6 double bond in target uridines.</text>
</comment>
<evidence type="ECO:0000256" key="2">
    <source>
        <dbReference type="ARBA" id="ARBA00022643"/>
    </source>
</evidence>
<evidence type="ECO:0000256" key="5">
    <source>
        <dbReference type="PIRNR" id="PIRNR006621"/>
    </source>
</evidence>
<dbReference type="Proteomes" id="UP001476950">
    <property type="component" value="Unassembled WGS sequence"/>
</dbReference>
<dbReference type="CDD" id="cd02801">
    <property type="entry name" value="DUS_like_FMN"/>
    <property type="match status" value="1"/>
</dbReference>
<dbReference type="RefSeq" id="WP_190449110.1">
    <property type="nucleotide sequence ID" value="NZ_JAMPLM010000019.1"/>
</dbReference>
<reference evidence="7 8" key="1">
    <citation type="submission" date="2022-04" db="EMBL/GenBank/DDBJ databases">
        <title>Positive selection, recombination, and allopatry shape intraspecific diversity of widespread and dominant cyanobacteria.</title>
        <authorList>
            <person name="Wei J."/>
            <person name="Shu W."/>
            <person name="Hu C."/>
        </authorList>
    </citation>
    <scope>NUCLEOTIDE SEQUENCE [LARGE SCALE GENOMIC DNA]</scope>
    <source>
        <strain evidence="7 8">AS-A4</strain>
    </source>
</reference>
<evidence type="ECO:0000256" key="4">
    <source>
        <dbReference type="ARBA" id="ARBA00023002"/>
    </source>
</evidence>
<feature type="domain" description="DUS-like FMN-binding" evidence="6">
    <location>
        <begin position="20"/>
        <end position="268"/>
    </location>
</feature>
<dbReference type="InterPro" id="IPR013785">
    <property type="entry name" value="Aldolase_TIM"/>
</dbReference>
<dbReference type="PANTHER" id="PTHR45846:SF1">
    <property type="entry name" value="TRNA-DIHYDROURIDINE(47) SYNTHASE [NAD(P)(+)]-LIKE"/>
    <property type="match status" value="1"/>
</dbReference>
<dbReference type="EMBL" id="JAMPLM010000019">
    <property type="protein sequence ID" value="MEP1060555.1"/>
    <property type="molecule type" value="Genomic_DNA"/>
</dbReference>
<comment type="similarity">
    <text evidence="5">Belongs to the dus family.</text>
</comment>
<name>A0ABV0KQD1_9CYAN</name>
<evidence type="ECO:0000256" key="3">
    <source>
        <dbReference type="ARBA" id="ARBA00022694"/>
    </source>
</evidence>
<organism evidence="7 8">
    <name type="scientific">Stenomitos frigidus AS-A4</name>
    <dbReference type="NCBI Taxonomy" id="2933935"/>
    <lineage>
        <taxon>Bacteria</taxon>
        <taxon>Bacillati</taxon>
        <taxon>Cyanobacteriota</taxon>
        <taxon>Cyanophyceae</taxon>
        <taxon>Leptolyngbyales</taxon>
        <taxon>Leptolyngbyaceae</taxon>
        <taxon>Stenomitos</taxon>
    </lineage>
</organism>